<gene>
    <name evidence="3" type="ORF">L5515_019315</name>
</gene>
<feature type="domain" description="CUB-like" evidence="2">
    <location>
        <begin position="44"/>
        <end position="131"/>
    </location>
</feature>
<evidence type="ECO:0000313" key="4">
    <source>
        <dbReference type="Proteomes" id="UP000829354"/>
    </source>
</evidence>
<dbReference type="PANTHER" id="PTHR47920:SF1">
    <property type="entry name" value="CUB-LIKE DOMAIN-CONTAINING PROTEIN"/>
    <property type="match status" value="1"/>
</dbReference>
<evidence type="ECO:0000256" key="1">
    <source>
        <dbReference type="SAM" id="SignalP"/>
    </source>
</evidence>
<name>A0AAE9FP56_CAEBR</name>
<dbReference type="InterPro" id="IPR003366">
    <property type="entry name" value="CUB-like_dom"/>
</dbReference>
<reference evidence="3 4" key="1">
    <citation type="submission" date="2022-04" db="EMBL/GenBank/DDBJ databases">
        <title>Chromosome-level reference genomes for two strains of Caenorhabditis briggsae: an improved platform for comparative genomics.</title>
        <authorList>
            <person name="Stevens L."/>
            <person name="Andersen E."/>
        </authorList>
    </citation>
    <scope>NUCLEOTIDE SEQUENCE [LARGE SCALE GENOMIC DNA]</scope>
    <source>
        <strain evidence="3">VX34</strain>
        <tissue evidence="3">Whole-organism</tissue>
    </source>
</reference>
<dbReference type="Pfam" id="PF02408">
    <property type="entry name" value="CUB_2"/>
    <property type="match status" value="1"/>
</dbReference>
<dbReference type="PANTHER" id="PTHR47920">
    <property type="entry name" value="PROTEIN CBG13378-RELATED"/>
    <property type="match status" value="1"/>
</dbReference>
<protein>
    <recommendedName>
        <fullName evidence="2">CUB-like domain-containing protein</fullName>
    </recommendedName>
</protein>
<keyword evidence="4" id="KW-1185">Reference proteome</keyword>
<evidence type="ECO:0000259" key="2">
    <source>
        <dbReference type="Pfam" id="PF02408"/>
    </source>
</evidence>
<dbReference type="AlphaFoldDB" id="A0AAE9FP56"/>
<evidence type="ECO:0000313" key="3">
    <source>
        <dbReference type="EMBL" id="UMM44054.1"/>
    </source>
</evidence>
<organism evidence="3 4">
    <name type="scientific">Caenorhabditis briggsae</name>
    <dbReference type="NCBI Taxonomy" id="6238"/>
    <lineage>
        <taxon>Eukaryota</taxon>
        <taxon>Metazoa</taxon>
        <taxon>Ecdysozoa</taxon>
        <taxon>Nematoda</taxon>
        <taxon>Chromadorea</taxon>
        <taxon>Rhabditida</taxon>
        <taxon>Rhabditina</taxon>
        <taxon>Rhabditomorpha</taxon>
        <taxon>Rhabditoidea</taxon>
        <taxon>Rhabditidae</taxon>
        <taxon>Peloderinae</taxon>
        <taxon>Caenorhabditis</taxon>
    </lineage>
</organism>
<feature type="chain" id="PRO_5042252333" description="CUB-like domain-containing protein" evidence="1">
    <location>
        <begin position="21"/>
        <end position="608"/>
    </location>
</feature>
<sequence>MLSRKTVLLVLLVFLHYCYADDDPCNSGSFNTSTLSGILPYKYKDLVQIPNGTVCIYNFTVPWSYVLELKTDYYMRDTDKITITNNLGEQQVYTSSGALFENTYFCPKGFCQVKVESNSKASFMTYFNYRYLSNYTSDTVMSGDWYQLNGLVPYHYIIYYCSNVAFTLDQNTSPDSMQNLANYYIYDSPNLSNGEYLGTLASLKNSTIYTTVVFVSVVNFYAGLDSDAYIIGNDASQIPSNYQFILTTPETMGSYQFSSYVNNEAAVTFGCQGCDQHYLDKLMFDTSVASNGYVGIQGRSPSQSYSLDKVLFYQPTTFSSNQLPQFIENQEFTVYYYKTNFTIQFYSGKNYTGYQTSFVGREGLIASNTIWNREQWDGGSFNFTFSNNSQLFEYRINMTNLHFGNNDTDRLYLSIGTGDTTAVSLTWPGAMPTYVTGVGSWMAVESHYSLQTIIMLPFEMRDGTPNTTTAQTSTTAVVTTTPMASTTTVLPTTTPPITMGPLPTVVMANSSTVTSTLATTTSKADMSSVCKAEDYCPGGWLVLRKADDTPQTCDAMGGIKCQKPYSCVHSRCGMDFCCAHTYKIEQWKRQQEIEADIKEAELEDDDEL</sequence>
<proteinExistence type="predicted"/>
<dbReference type="EMBL" id="CP092625">
    <property type="protein sequence ID" value="UMM44054.1"/>
    <property type="molecule type" value="Genomic_DNA"/>
</dbReference>
<feature type="signal peptide" evidence="1">
    <location>
        <begin position="1"/>
        <end position="20"/>
    </location>
</feature>
<accession>A0AAE9FP56</accession>
<keyword evidence="1" id="KW-0732">Signal</keyword>
<dbReference type="Proteomes" id="UP000829354">
    <property type="component" value="Chromosome X"/>
</dbReference>